<accession>A0AA45C4W8</accession>
<dbReference type="EMBL" id="QGGI01000023">
    <property type="protein sequence ID" value="PWJ87539.1"/>
    <property type="molecule type" value="Genomic_DNA"/>
</dbReference>
<proteinExistence type="predicted"/>
<dbReference type="Proteomes" id="UP000245921">
    <property type="component" value="Unassembled WGS sequence"/>
</dbReference>
<dbReference type="RefSeq" id="WP_109606231.1">
    <property type="nucleotide sequence ID" value="NZ_JAMHJO010000018.1"/>
</dbReference>
<sequence>MPAHFEIDSNTSKKILSGVLKDNSSKIIKMLFDKSTKFKFMNNTIEVKVIMFKFFLTLEKFPYSLNGVYEFSHNIPIDKINLKDLPKNIIINKNRIFINVPENIISKNIVLKNLKFDDDKIIVDLSY</sequence>
<protein>
    <submittedName>
        <fullName evidence="1">Uncharacterized protein</fullName>
    </submittedName>
</protein>
<comment type="caution">
    <text evidence="1">The sequence shown here is derived from an EMBL/GenBank/DDBJ whole genome shotgun (WGS) entry which is preliminary data.</text>
</comment>
<gene>
    <name evidence="1" type="ORF">C7380_12320</name>
</gene>
<evidence type="ECO:0000313" key="1">
    <source>
        <dbReference type="EMBL" id="PWJ87539.1"/>
    </source>
</evidence>
<organism evidence="1 2">
    <name type="scientific">Oceanotoga teriensis</name>
    <dbReference type="NCBI Taxonomy" id="515440"/>
    <lineage>
        <taxon>Bacteria</taxon>
        <taxon>Thermotogati</taxon>
        <taxon>Thermotogota</taxon>
        <taxon>Thermotogae</taxon>
        <taxon>Petrotogales</taxon>
        <taxon>Petrotogaceae</taxon>
        <taxon>Oceanotoga</taxon>
    </lineage>
</organism>
<keyword evidence="2" id="KW-1185">Reference proteome</keyword>
<dbReference type="AlphaFoldDB" id="A0AA45C4W8"/>
<evidence type="ECO:0000313" key="2">
    <source>
        <dbReference type="Proteomes" id="UP000245921"/>
    </source>
</evidence>
<name>A0AA45C4W8_9BACT</name>
<reference evidence="1 2" key="1">
    <citation type="submission" date="2018-05" db="EMBL/GenBank/DDBJ databases">
        <title>Genomic Encyclopedia of Type Strains, Phase IV (KMG-IV): sequencing the most valuable type-strain genomes for metagenomic binning, comparative biology and taxonomic classification.</title>
        <authorList>
            <person name="Goeker M."/>
        </authorList>
    </citation>
    <scope>NUCLEOTIDE SEQUENCE [LARGE SCALE GENOMIC DNA]</scope>
    <source>
        <strain evidence="1 2">DSM 24906</strain>
    </source>
</reference>